<dbReference type="KEGG" id="adz:ADFLV_0293"/>
<name>A0AAE7E5X8_9BACT</name>
<accession>A0AAE7E5X8</accession>
<proteinExistence type="predicted"/>
<dbReference type="EMBL" id="CP053835">
    <property type="protein sequence ID" value="QKF76356.1"/>
    <property type="molecule type" value="Genomic_DNA"/>
</dbReference>
<dbReference type="RefSeq" id="WP_129012152.1">
    <property type="nucleotide sequence ID" value="NZ_CP053835.1"/>
</dbReference>
<organism evidence="1 2">
    <name type="scientific">Arcobacter defluvii</name>
    <dbReference type="NCBI Taxonomy" id="873191"/>
    <lineage>
        <taxon>Bacteria</taxon>
        <taxon>Pseudomonadati</taxon>
        <taxon>Campylobacterota</taxon>
        <taxon>Epsilonproteobacteria</taxon>
        <taxon>Campylobacterales</taxon>
        <taxon>Arcobacteraceae</taxon>
        <taxon>Arcobacter</taxon>
    </lineage>
</organism>
<dbReference type="AlphaFoldDB" id="A0AAE7E5X8"/>
<evidence type="ECO:0000313" key="1">
    <source>
        <dbReference type="EMBL" id="QKF76356.1"/>
    </source>
</evidence>
<evidence type="ECO:0000313" key="2">
    <source>
        <dbReference type="Proteomes" id="UP000503313"/>
    </source>
</evidence>
<gene>
    <name evidence="1" type="ORF">ADFLV_0293</name>
</gene>
<dbReference type="Proteomes" id="UP000503313">
    <property type="component" value="Chromosome"/>
</dbReference>
<keyword evidence="2" id="KW-1185">Reference proteome</keyword>
<sequence length="151" mass="18045">MSGNHQYTSDYEKDFLLNELKLKQIRNTTIFIKNDIFCLSPSLSLNKSKFYWFDLREINISKFNGMKYLKFLILIRVVDKGFILLNFEEIEKIMQSHTKEEKNLLKVWGFKIEIKDKSVKIINKKDKSILLSSFFNKEEIKINFFEGINND</sequence>
<protein>
    <submittedName>
        <fullName evidence="1">Uncharacterized protein</fullName>
    </submittedName>
</protein>
<reference evidence="1 2" key="1">
    <citation type="submission" date="2020-05" db="EMBL/GenBank/DDBJ databases">
        <title>Complete genome sequencing of Campylobacter and Arcobacter type strains.</title>
        <authorList>
            <person name="Miller W.G."/>
            <person name="Yee E."/>
        </authorList>
    </citation>
    <scope>NUCLEOTIDE SEQUENCE [LARGE SCALE GENOMIC DNA]</scope>
    <source>
        <strain evidence="1 2">LMG 25694</strain>
    </source>
</reference>